<protein>
    <submittedName>
        <fullName evidence="2">Uncharacterized protein</fullName>
    </submittedName>
</protein>
<evidence type="ECO:0000313" key="2">
    <source>
        <dbReference type="EMBL" id="KAJ4332304.1"/>
    </source>
</evidence>
<accession>A0A9W9BX22</accession>
<name>A0A9W9BX22_9PLEO</name>
<keyword evidence="1" id="KW-0472">Membrane</keyword>
<sequence length="97" mass="10438">MAIARPVRVNKVSANATMQQWAVIALAIVTGSLMLLPTITAIFAIATHLGIVFIRDFVFSGNTVPPNIAWLSHDALSMQPLPDLCTQRILALTAQQA</sequence>
<keyword evidence="3" id="KW-1185">Reference proteome</keyword>
<proteinExistence type="predicted"/>
<keyword evidence="1" id="KW-1133">Transmembrane helix</keyword>
<evidence type="ECO:0000256" key="1">
    <source>
        <dbReference type="SAM" id="Phobius"/>
    </source>
</evidence>
<dbReference type="AlphaFoldDB" id="A0A9W9BX22"/>
<keyword evidence="1" id="KW-0812">Transmembrane</keyword>
<comment type="caution">
    <text evidence="2">The sequence shown here is derived from an EMBL/GenBank/DDBJ whole genome shotgun (WGS) entry which is preliminary data.</text>
</comment>
<evidence type="ECO:0000313" key="3">
    <source>
        <dbReference type="Proteomes" id="UP001140562"/>
    </source>
</evidence>
<gene>
    <name evidence="2" type="ORF">N0V87_008479</name>
</gene>
<organism evidence="2 3">
    <name type="scientific">Didymella glomerata</name>
    <dbReference type="NCBI Taxonomy" id="749621"/>
    <lineage>
        <taxon>Eukaryota</taxon>
        <taxon>Fungi</taxon>
        <taxon>Dikarya</taxon>
        <taxon>Ascomycota</taxon>
        <taxon>Pezizomycotina</taxon>
        <taxon>Dothideomycetes</taxon>
        <taxon>Pleosporomycetidae</taxon>
        <taxon>Pleosporales</taxon>
        <taxon>Pleosporineae</taxon>
        <taxon>Didymellaceae</taxon>
        <taxon>Didymella</taxon>
    </lineage>
</organism>
<dbReference type="Proteomes" id="UP001140562">
    <property type="component" value="Unassembled WGS sequence"/>
</dbReference>
<feature type="transmembrane region" description="Helical" evidence="1">
    <location>
        <begin position="21"/>
        <end position="54"/>
    </location>
</feature>
<reference evidence="2" key="1">
    <citation type="submission" date="2022-10" db="EMBL/GenBank/DDBJ databases">
        <title>Tapping the CABI collections for fungal endophytes: first genome assemblies for Collariella, Neodidymelliopsis, Ascochyta clinopodiicola, Didymella pomorum, Didymosphaeria variabile, Neocosmospora piperis and Neocucurbitaria cava.</title>
        <authorList>
            <person name="Hill R."/>
        </authorList>
    </citation>
    <scope>NUCLEOTIDE SEQUENCE</scope>
    <source>
        <strain evidence="2">IMI 360193</strain>
    </source>
</reference>
<dbReference type="EMBL" id="JAPEUV010000122">
    <property type="protein sequence ID" value="KAJ4332304.1"/>
    <property type="molecule type" value="Genomic_DNA"/>
</dbReference>